<evidence type="ECO:0000313" key="3">
    <source>
        <dbReference type="Proteomes" id="UP001153148"/>
    </source>
</evidence>
<accession>A0ABN7PRH9</accession>
<comment type="caution">
    <text evidence="2">The sequence shown here is derived from an EMBL/GenBank/DDBJ whole genome shotgun (WGS) entry which is preliminary data.</text>
</comment>
<dbReference type="EMBL" id="CAJPIN010079832">
    <property type="protein sequence ID" value="CAG2068010.1"/>
    <property type="molecule type" value="Genomic_DNA"/>
</dbReference>
<keyword evidence="3" id="KW-1185">Reference proteome</keyword>
<dbReference type="Proteomes" id="UP001153148">
    <property type="component" value="Unassembled WGS sequence"/>
</dbReference>
<organism evidence="2 3">
    <name type="scientific">Timema podura</name>
    <name type="common">Walking stick</name>
    <dbReference type="NCBI Taxonomy" id="61482"/>
    <lineage>
        <taxon>Eukaryota</taxon>
        <taxon>Metazoa</taxon>
        <taxon>Ecdysozoa</taxon>
        <taxon>Arthropoda</taxon>
        <taxon>Hexapoda</taxon>
        <taxon>Insecta</taxon>
        <taxon>Pterygota</taxon>
        <taxon>Neoptera</taxon>
        <taxon>Polyneoptera</taxon>
        <taxon>Phasmatodea</taxon>
        <taxon>Timematodea</taxon>
        <taxon>Timematoidea</taxon>
        <taxon>Timematidae</taxon>
        <taxon>Timema</taxon>
    </lineage>
</organism>
<proteinExistence type="predicted"/>
<reference evidence="2" key="1">
    <citation type="submission" date="2021-03" db="EMBL/GenBank/DDBJ databases">
        <authorList>
            <person name="Tran Van P."/>
        </authorList>
    </citation>
    <scope>NUCLEOTIDE SEQUENCE</scope>
</reference>
<evidence type="ECO:0000256" key="1">
    <source>
        <dbReference type="SAM" id="MobiDB-lite"/>
    </source>
</evidence>
<protein>
    <submittedName>
        <fullName evidence="2">Uncharacterized protein</fullName>
    </submittedName>
</protein>
<name>A0ABN7PRH9_TIMPD</name>
<feature type="region of interest" description="Disordered" evidence="1">
    <location>
        <begin position="17"/>
        <end position="38"/>
    </location>
</feature>
<gene>
    <name evidence="2" type="ORF">TPAB3V08_LOCUS14953</name>
</gene>
<sequence>MTSIWSSWKPWRKQLVNNKMSSSRQKNKQRHPIGTSLS</sequence>
<evidence type="ECO:0000313" key="2">
    <source>
        <dbReference type="EMBL" id="CAG2068010.1"/>
    </source>
</evidence>